<gene>
    <name evidence="3" type="ORF">PGT21_023424</name>
</gene>
<evidence type="ECO:0000313" key="4">
    <source>
        <dbReference type="Proteomes" id="UP000324748"/>
    </source>
</evidence>
<feature type="compositionally biased region" description="Basic and acidic residues" evidence="1">
    <location>
        <begin position="146"/>
        <end position="156"/>
    </location>
</feature>
<organism evidence="3 4">
    <name type="scientific">Puccinia graminis f. sp. tritici</name>
    <dbReference type="NCBI Taxonomy" id="56615"/>
    <lineage>
        <taxon>Eukaryota</taxon>
        <taxon>Fungi</taxon>
        <taxon>Dikarya</taxon>
        <taxon>Basidiomycota</taxon>
        <taxon>Pucciniomycotina</taxon>
        <taxon>Pucciniomycetes</taxon>
        <taxon>Pucciniales</taxon>
        <taxon>Pucciniaceae</taxon>
        <taxon>Puccinia</taxon>
    </lineage>
</organism>
<dbReference type="PANTHER" id="PTHR33266:SF1">
    <property type="entry name" value="F-BOX DOMAIN-CONTAINING PROTEIN"/>
    <property type="match status" value="1"/>
</dbReference>
<evidence type="ECO:0000256" key="1">
    <source>
        <dbReference type="SAM" id="MobiDB-lite"/>
    </source>
</evidence>
<comment type="caution">
    <text evidence="3">The sequence shown here is derived from an EMBL/GenBank/DDBJ whole genome shotgun (WGS) entry which is preliminary data.</text>
</comment>
<feature type="compositionally biased region" description="Basic and acidic residues" evidence="1">
    <location>
        <begin position="190"/>
        <end position="199"/>
    </location>
</feature>
<feature type="compositionally biased region" description="Polar residues" evidence="1">
    <location>
        <begin position="282"/>
        <end position="293"/>
    </location>
</feature>
<accession>A0A5B0NCU0</accession>
<keyword evidence="2" id="KW-0732">Signal</keyword>
<keyword evidence="4" id="KW-1185">Reference proteome</keyword>
<feature type="chain" id="PRO_5023067410" description="AAA+ ATPase domain-containing protein" evidence="2">
    <location>
        <begin position="33"/>
        <end position="1150"/>
    </location>
</feature>
<dbReference type="OrthoDB" id="107110at2759"/>
<feature type="compositionally biased region" description="Basic and acidic residues" evidence="1">
    <location>
        <begin position="165"/>
        <end position="181"/>
    </location>
</feature>
<proteinExistence type="predicted"/>
<evidence type="ECO:0008006" key="5">
    <source>
        <dbReference type="Google" id="ProtNLM"/>
    </source>
</evidence>
<dbReference type="AlphaFoldDB" id="A0A5B0NCU0"/>
<feature type="region of interest" description="Disordered" evidence="1">
    <location>
        <begin position="281"/>
        <end position="316"/>
    </location>
</feature>
<dbReference type="Proteomes" id="UP000324748">
    <property type="component" value="Unassembled WGS sequence"/>
</dbReference>
<evidence type="ECO:0000313" key="3">
    <source>
        <dbReference type="EMBL" id="KAA1087135.1"/>
    </source>
</evidence>
<dbReference type="EMBL" id="VSWC01000105">
    <property type="protein sequence ID" value="KAA1087135.1"/>
    <property type="molecule type" value="Genomic_DNA"/>
</dbReference>
<reference evidence="3 4" key="1">
    <citation type="submission" date="2019-05" db="EMBL/GenBank/DDBJ databases">
        <title>Emergence of the Ug99 lineage of the wheat stem rust pathogen through somatic hybridization.</title>
        <authorList>
            <person name="Li F."/>
            <person name="Upadhyaya N.M."/>
            <person name="Sperschneider J."/>
            <person name="Matny O."/>
            <person name="Nguyen-Phuc H."/>
            <person name="Mago R."/>
            <person name="Raley C."/>
            <person name="Miller M.E."/>
            <person name="Silverstein K.A.T."/>
            <person name="Henningsen E."/>
            <person name="Hirsch C.D."/>
            <person name="Visser B."/>
            <person name="Pretorius Z.A."/>
            <person name="Steffenson B.J."/>
            <person name="Schwessinger B."/>
            <person name="Dodds P.N."/>
            <person name="Figueroa M."/>
        </authorList>
    </citation>
    <scope>NUCLEOTIDE SEQUENCE [LARGE SCALE GENOMIC DNA]</scope>
    <source>
        <strain evidence="3">21-0</strain>
    </source>
</reference>
<feature type="region of interest" description="Disordered" evidence="1">
    <location>
        <begin position="75"/>
        <end position="237"/>
    </location>
</feature>
<sequence length="1150" mass="127374">MPSVKKDQVIATLYSRNTLILALLLLVSLSAARPIIGQTNPVAVETSIYKRGFLSATKEAFESTQAIKDAGETASEAKNLKNAHSATSSKAALHGGPSKKARLEKDTKDLFLPQAPEKTPSLDSGKDLTGAKTSLDPKSAQAKPFSAEEAKGEQPKPGKANAEPFRGEESKSEQAKAEQAKAEQANAKQKKVDQAKVDQAKSNQVKAEQAKSEQLKTDQLKTIKATPASDLSNEPKALSPFQRIWAHNSDLPASPGESPSEAGFGLPELGYKGACGWKRTAETNTSSSRSLPQTAMPMEPSQEYKGTHSDVKDDSEETRIVDLRSRFKKMHPADFRSDQSFALFLEEAKENLVCEYLDVLEEFLLTLPEDVTPTRDNFWQCFIDNGMSISKLTAKLSLTTDDMKNTAIKLAFLRNYPRLYAQTNTNTSTMLKVLEAESEEDIRAILEVGKRPVYNSRVSGGVIKKGYQSPFLKSKKLVDPILNTLDEYARDWKKTIYLGPYAALIGPSTSGKSRLIMEMSKHICVIYICLRPKDSTGYPPRSALADHMIRPASNDGTTYYTSLLAGIFQVVANFFSSQNPAQHMQDRLKEWNDYTEVASLGTLDMGERTQQKFTADVLKQMRKFAICKDATLQKTVTAMRDSTKFINTRSSMRVLLALDEASALLEIPNSDSATAYFCTLRRTIRNIPPRMGVFIILVDTTSHIANFSLESKFDSSARHNFKGQNRLYQPIFEISSFDAMVSSDPPRSWGELVSPERLFKYGSPIFGAYFRDAIAKQQQPQAIYDAILELAFYKLHGPIKTTQSARPEITRAQAFAFLGPTIQPPINNVFALGMELIASHAAHCDYISPGCELVFSNYPSQFTLAAAAVDHLQDDITLIQCIKALTTNVLHGLDAAGGAGDLASRIILLRAIQTAMATSCEGGLITGRPVSLVNFLEALTGKKENELDLGSIGPEEKKDLLTNGMIFWNHFSRIKSSPTPNKLLRMMYRGMAAQCHPNQPAINQIFTIYLKRESDSLDEKNVSFCGIQVKNRKKDLKVEDKLTDTYAQVQLLQNNPYLILHMNLNSQQDSMLPLPDLITPPNTCSQKDVTWTQGMRQASLSFNGLNQFGCLSQGIKQALEELINAEPDFAAIQRNQESKNYSHLINPEFD</sequence>
<name>A0A5B0NCU0_PUCGR</name>
<evidence type="ECO:0000256" key="2">
    <source>
        <dbReference type="SAM" id="SignalP"/>
    </source>
</evidence>
<dbReference type="PANTHER" id="PTHR33266">
    <property type="entry name" value="CHROMOSOME 15, WHOLE GENOME SHOTGUN SEQUENCE"/>
    <property type="match status" value="1"/>
</dbReference>
<protein>
    <recommendedName>
        <fullName evidence="5">AAA+ ATPase domain-containing protein</fullName>
    </recommendedName>
</protein>
<feature type="signal peptide" evidence="2">
    <location>
        <begin position="1"/>
        <end position="32"/>
    </location>
</feature>
<feature type="compositionally biased region" description="Basic and acidic residues" evidence="1">
    <location>
        <begin position="305"/>
        <end position="316"/>
    </location>
</feature>
<feature type="compositionally biased region" description="Basic and acidic residues" evidence="1">
    <location>
        <begin position="208"/>
        <end position="221"/>
    </location>
</feature>